<dbReference type="Proteomes" id="UP000295388">
    <property type="component" value="Unassembled WGS sequence"/>
</dbReference>
<keyword evidence="7" id="KW-1185">Reference proteome</keyword>
<dbReference type="GO" id="GO:0000976">
    <property type="term" value="F:transcription cis-regulatory region binding"/>
    <property type="evidence" value="ECO:0007669"/>
    <property type="project" value="TreeGrafter"/>
</dbReference>
<accession>A0A4R6K213</accession>
<keyword evidence="2 4" id="KW-0238">DNA-binding</keyword>
<dbReference type="InterPro" id="IPR036271">
    <property type="entry name" value="Tet_transcr_reg_TetR-rel_C_sf"/>
</dbReference>
<dbReference type="AlphaFoldDB" id="A0A4R6K213"/>
<evidence type="ECO:0000313" key="6">
    <source>
        <dbReference type="EMBL" id="TDO43179.1"/>
    </source>
</evidence>
<dbReference type="InterPro" id="IPR050109">
    <property type="entry name" value="HTH-type_TetR-like_transc_reg"/>
</dbReference>
<dbReference type="Gene3D" id="1.10.357.10">
    <property type="entry name" value="Tetracycline Repressor, domain 2"/>
    <property type="match status" value="1"/>
</dbReference>
<evidence type="ECO:0000256" key="2">
    <source>
        <dbReference type="ARBA" id="ARBA00023125"/>
    </source>
</evidence>
<dbReference type="SUPFAM" id="SSF48498">
    <property type="entry name" value="Tetracyclin repressor-like, C-terminal domain"/>
    <property type="match status" value="1"/>
</dbReference>
<dbReference type="InterPro" id="IPR001647">
    <property type="entry name" value="HTH_TetR"/>
</dbReference>
<comment type="caution">
    <text evidence="6">The sequence shown here is derived from an EMBL/GenBank/DDBJ whole genome shotgun (WGS) entry which is preliminary data.</text>
</comment>
<keyword evidence="3" id="KW-0804">Transcription</keyword>
<evidence type="ECO:0000256" key="3">
    <source>
        <dbReference type="ARBA" id="ARBA00023163"/>
    </source>
</evidence>
<dbReference type="InterPro" id="IPR009057">
    <property type="entry name" value="Homeodomain-like_sf"/>
</dbReference>
<sequence length="202" mass="22227">MSSTTIRPLRADAERTVRTILEAAERTLNRNPAATMEEIAAAAGVARTTVHRRFATREALITAMSEWATRQLAQAVDDARPDTSPPLVALYQATANVLRVKLSWGFSMNTSLAKGNESERIWNAVVDRCDQLFRRLQDAGVLRAEVDPVWARRVYYALIHEVCQDLSTTSNETTGSDPDTDALATQLIDTLLRGTGSPTAQL</sequence>
<gene>
    <name evidence="6" type="ORF">EV643_119112</name>
</gene>
<organism evidence="6 7">
    <name type="scientific">Kribbella caucasensis</name>
    <dbReference type="NCBI Taxonomy" id="2512215"/>
    <lineage>
        <taxon>Bacteria</taxon>
        <taxon>Bacillati</taxon>
        <taxon>Actinomycetota</taxon>
        <taxon>Actinomycetes</taxon>
        <taxon>Propionibacteriales</taxon>
        <taxon>Kribbellaceae</taxon>
        <taxon>Kribbella</taxon>
    </lineage>
</organism>
<evidence type="ECO:0000256" key="4">
    <source>
        <dbReference type="PROSITE-ProRule" id="PRU00335"/>
    </source>
</evidence>
<proteinExistence type="predicted"/>
<dbReference type="RefSeq" id="WP_133803958.1">
    <property type="nucleotide sequence ID" value="NZ_SNWQ01000019.1"/>
</dbReference>
<dbReference type="OrthoDB" id="5112469at2"/>
<dbReference type="GO" id="GO:0003700">
    <property type="term" value="F:DNA-binding transcription factor activity"/>
    <property type="evidence" value="ECO:0007669"/>
    <property type="project" value="TreeGrafter"/>
</dbReference>
<protein>
    <submittedName>
        <fullName evidence="6">TetR family transcriptional regulator</fullName>
    </submittedName>
</protein>
<name>A0A4R6K213_9ACTN</name>
<dbReference type="PANTHER" id="PTHR30055">
    <property type="entry name" value="HTH-TYPE TRANSCRIPTIONAL REGULATOR RUTR"/>
    <property type="match status" value="1"/>
</dbReference>
<dbReference type="PANTHER" id="PTHR30055:SF234">
    <property type="entry name" value="HTH-TYPE TRANSCRIPTIONAL REGULATOR BETI"/>
    <property type="match status" value="1"/>
</dbReference>
<feature type="domain" description="HTH tetR-type" evidence="5">
    <location>
        <begin position="14"/>
        <end position="72"/>
    </location>
</feature>
<evidence type="ECO:0000256" key="1">
    <source>
        <dbReference type="ARBA" id="ARBA00023015"/>
    </source>
</evidence>
<evidence type="ECO:0000259" key="5">
    <source>
        <dbReference type="PROSITE" id="PS50977"/>
    </source>
</evidence>
<reference evidence="6 7" key="1">
    <citation type="submission" date="2019-03" db="EMBL/GenBank/DDBJ databases">
        <title>Genomic Encyclopedia of Type Strains, Phase III (KMG-III): the genomes of soil and plant-associated and newly described type strains.</title>
        <authorList>
            <person name="Whitman W."/>
        </authorList>
    </citation>
    <scope>NUCLEOTIDE SEQUENCE [LARGE SCALE GENOMIC DNA]</scope>
    <source>
        <strain evidence="6 7">VKM Ac-2527</strain>
    </source>
</reference>
<dbReference type="EMBL" id="SNWQ01000019">
    <property type="protein sequence ID" value="TDO43179.1"/>
    <property type="molecule type" value="Genomic_DNA"/>
</dbReference>
<dbReference type="PROSITE" id="PS50977">
    <property type="entry name" value="HTH_TETR_2"/>
    <property type="match status" value="1"/>
</dbReference>
<feature type="DNA-binding region" description="H-T-H motif" evidence="4">
    <location>
        <begin position="35"/>
        <end position="54"/>
    </location>
</feature>
<evidence type="ECO:0000313" key="7">
    <source>
        <dbReference type="Proteomes" id="UP000295388"/>
    </source>
</evidence>
<dbReference type="Pfam" id="PF00440">
    <property type="entry name" value="TetR_N"/>
    <property type="match status" value="1"/>
</dbReference>
<dbReference type="SUPFAM" id="SSF46689">
    <property type="entry name" value="Homeodomain-like"/>
    <property type="match status" value="1"/>
</dbReference>
<keyword evidence="1" id="KW-0805">Transcription regulation</keyword>